<dbReference type="FunFam" id="1.20.1070.10:FF:000311">
    <property type="entry name" value="TYRAmine receptor"/>
    <property type="match status" value="1"/>
</dbReference>
<dbReference type="EnsemblMetazoa" id="AEPI001671-RA">
    <property type="protein sequence ID" value="AEPI001671-PA"/>
    <property type="gene ID" value="AEPI001671"/>
</dbReference>
<keyword evidence="10 11" id="KW-0807">Transducer</keyword>
<reference evidence="16" key="1">
    <citation type="submission" date="2013-03" db="EMBL/GenBank/DDBJ databases">
        <title>The Genome Sequence of Anopheles epiroticus epiroticus2.</title>
        <authorList>
            <consortium name="The Broad Institute Genomics Platform"/>
            <person name="Neafsey D.E."/>
            <person name="Howell P."/>
            <person name="Walker B."/>
            <person name="Young S.K."/>
            <person name="Zeng Q."/>
            <person name="Gargeya S."/>
            <person name="Fitzgerald M."/>
            <person name="Haas B."/>
            <person name="Abouelleil A."/>
            <person name="Allen A.W."/>
            <person name="Alvarado L."/>
            <person name="Arachchi H.M."/>
            <person name="Berlin A.M."/>
            <person name="Chapman S.B."/>
            <person name="Gainer-Dewar J."/>
            <person name="Goldberg J."/>
            <person name="Griggs A."/>
            <person name="Gujja S."/>
            <person name="Hansen M."/>
            <person name="Howarth C."/>
            <person name="Imamovic A."/>
            <person name="Ireland A."/>
            <person name="Larimer J."/>
            <person name="McCowan C."/>
            <person name="Murphy C."/>
            <person name="Pearson M."/>
            <person name="Poon T.W."/>
            <person name="Priest M."/>
            <person name="Roberts A."/>
            <person name="Saif S."/>
            <person name="Shea T."/>
            <person name="Sisk P."/>
            <person name="Sykes S."/>
            <person name="Wortman J."/>
            <person name="Nusbaum C."/>
            <person name="Birren B."/>
        </authorList>
    </citation>
    <scope>NUCLEOTIDE SEQUENCE [LARGE SCALE GENOMIC DNA]</scope>
    <source>
        <strain evidence="16">Epiroticus2</strain>
    </source>
</reference>
<evidence type="ECO:0000256" key="4">
    <source>
        <dbReference type="ARBA" id="ARBA00022692"/>
    </source>
</evidence>
<dbReference type="GO" id="GO:0043410">
    <property type="term" value="P:positive regulation of MAPK cascade"/>
    <property type="evidence" value="ECO:0007669"/>
    <property type="project" value="TreeGrafter"/>
</dbReference>
<evidence type="ECO:0000259" key="14">
    <source>
        <dbReference type="PROSITE" id="PS50262"/>
    </source>
</evidence>
<evidence type="ECO:0000256" key="10">
    <source>
        <dbReference type="ARBA" id="ARBA00023224"/>
    </source>
</evidence>
<proteinExistence type="inferred from homology"/>
<feature type="transmembrane region" description="Helical" evidence="13">
    <location>
        <begin position="472"/>
        <end position="491"/>
    </location>
</feature>
<dbReference type="GO" id="GO:0004993">
    <property type="term" value="F:G protein-coupled serotonin receptor activity"/>
    <property type="evidence" value="ECO:0007669"/>
    <property type="project" value="UniProtKB-ARBA"/>
</dbReference>
<feature type="domain" description="G-protein coupled receptors family 1 profile" evidence="14">
    <location>
        <begin position="105"/>
        <end position="488"/>
    </location>
</feature>
<dbReference type="VEuPathDB" id="VectorBase:AEPI001671"/>
<evidence type="ECO:0000256" key="8">
    <source>
        <dbReference type="ARBA" id="ARBA00023157"/>
    </source>
</evidence>
<dbReference type="GO" id="GO:0005886">
    <property type="term" value="C:plasma membrane"/>
    <property type="evidence" value="ECO:0007669"/>
    <property type="project" value="UniProtKB-SubCell"/>
</dbReference>
<dbReference type="PANTHER" id="PTHR24248">
    <property type="entry name" value="ADRENERGIC RECEPTOR-RELATED G-PROTEIN COUPLED RECEPTOR"/>
    <property type="match status" value="1"/>
</dbReference>
<dbReference type="FunFam" id="1.20.1070.10:FF:000329">
    <property type="entry name" value="Tyramine receptor"/>
    <property type="match status" value="1"/>
</dbReference>
<dbReference type="GO" id="GO:0071880">
    <property type="term" value="P:adenylate cyclase-activating adrenergic receptor signaling pathway"/>
    <property type="evidence" value="ECO:0007669"/>
    <property type="project" value="TreeGrafter"/>
</dbReference>
<reference evidence="15" key="2">
    <citation type="submission" date="2020-05" db="UniProtKB">
        <authorList>
            <consortium name="EnsemblMetazoa"/>
        </authorList>
    </citation>
    <scope>IDENTIFICATION</scope>
    <source>
        <strain evidence="15">Epiroticus2</strain>
    </source>
</reference>
<keyword evidence="4 11" id="KW-0812">Transmembrane</keyword>
<feature type="transmembrane region" description="Helical" evidence="13">
    <location>
        <begin position="126"/>
        <end position="151"/>
    </location>
</feature>
<dbReference type="Proteomes" id="UP000075885">
    <property type="component" value="Unassembled WGS sequence"/>
</dbReference>
<evidence type="ECO:0000256" key="1">
    <source>
        <dbReference type="ARBA" id="ARBA00004651"/>
    </source>
</evidence>
<evidence type="ECO:0000256" key="9">
    <source>
        <dbReference type="ARBA" id="ARBA00023170"/>
    </source>
</evidence>
<keyword evidence="7 13" id="KW-0472">Membrane</keyword>
<protein>
    <recommendedName>
        <fullName evidence="14">G-protein coupled receptors family 1 profile domain-containing protein</fullName>
    </recommendedName>
</protein>
<dbReference type="PRINTS" id="PR00237">
    <property type="entry name" value="GPCRRHODOPSN"/>
</dbReference>
<dbReference type="InterPro" id="IPR017452">
    <property type="entry name" value="GPCR_Rhodpsn_7TM"/>
</dbReference>
<evidence type="ECO:0000313" key="16">
    <source>
        <dbReference type="Proteomes" id="UP000075885"/>
    </source>
</evidence>
<keyword evidence="8" id="KW-1015">Disulfide bond</keyword>
<comment type="subcellular location">
    <subcellularLocation>
        <location evidence="1">Cell membrane</location>
        <topology evidence="1">Multi-pass membrane protein</topology>
    </subcellularLocation>
</comment>
<dbReference type="SUPFAM" id="SSF81321">
    <property type="entry name" value="Family A G protein-coupled receptor-like"/>
    <property type="match status" value="1"/>
</dbReference>
<keyword evidence="9 11" id="KW-0675">Receptor</keyword>
<dbReference type="PROSITE" id="PS00237">
    <property type="entry name" value="G_PROTEIN_RECEP_F1_1"/>
    <property type="match status" value="1"/>
</dbReference>
<dbReference type="AlphaFoldDB" id="A0A182P435"/>
<dbReference type="SMART" id="SM01381">
    <property type="entry name" value="7TM_GPCR_Srsx"/>
    <property type="match status" value="1"/>
</dbReference>
<dbReference type="InterPro" id="IPR000276">
    <property type="entry name" value="GPCR_Rhodpsn"/>
</dbReference>
<evidence type="ECO:0000256" key="11">
    <source>
        <dbReference type="RuleBase" id="RU000688"/>
    </source>
</evidence>
<keyword evidence="5 13" id="KW-1133">Transmembrane helix</keyword>
<accession>A0A182P435</accession>
<evidence type="ECO:0000256" key="13">
    <source>
        <dbReference type="SAM" id="Phobius"/>
    </source>
</evidence>
<feature type="transmembrane region" description="Helical" evidence="13">
    <location>
        <begin position="436"/>
        <end position="460"/>
    </location>
</feature>
<evidence type="ECO:0000256" key="5">
    <source>
        <dbReference type="ARBA" id="ARBA00022989"/>
    </source>
</evidence>
<keyword evidence="3" id="KW-1003">Cell membrane</keyword>
<feature type="transmembrane region" description="Helical" evidence="13">
    <location>
        <begin position="249"/>
        <end position="269"/>
    </location>
</feature>
<name>A0A182P435_9DIPT</name>
<evidence type="ECO:0000256" key="6">
    <source>
        <dbReference type="ARBA" id="ARBA00023040"/>
    </source>
</evidence>
<feature type="transmembrane region" description="Helical" evidence="13">
    <location>
        <begin position="89"/>
        <end position="114"/>
    </location>
</feature>
<keyword evidence="6 11" id="KW-0297">G-protein coupled receptor</keyword>
<dbReference type="PANTHER" id="PTHR24248:SF199">
    <property type="entry name" value="IP13425P-RELATED"/>
    <property type="match status" value="1"/>
</dbReference>
<evidence type="ECO:0000256" key="3">
    <source>
        <dbReference type="ARBA" id="ARBA00022475"/>
    </source>
</evidence>
<dbReference type="CDD" id="cd15061">
    <property type="entry name" value="7tmA_tyramine_R-like"/>
    <property type="match status" value="1"/>
</dbReference>
<feature type="region of interest" description="Disordered" evidence="12">
    <location>
        <begin position="348"/>
        <end position="370"/>
    </location>
</feature>
<dbReference type="STRING" id="199890.A0A182P435"/>
<dbReference type="Gene3D" id="1.20.1070.10">
    <property type="entry name" value="Rhodopsin 7-helix transmembrane proteins"/>
    <property type="match status" value="2"/>
</dbReference>
<evidence type="ECO:0000313" key="15">
    <source>
        <dbReference type="EnsemblMetazoa" id="AEPI001671-PA"/>
    </source>
</evidence>
<dbReference type="Pfam" id="PF00001">
    <property type="entry name" value="7tm_1"/>
    <property type="match status" value="1"/>
</dbReference>
<evidence type="ECO:0000256" key="2">
    <source>
        <dbReference type="ARBA" id="ARBA00010663"/>
    </source>
</evidence>
<feature type="transmembrane region" description="Helical" evidence="13">
    <location>
        <begin position="163"/>
        <end position="184"/>
    </location>
</feature>
<sequence length="519" mass="58277">MPTTTKQRDLDVKWQGLELKVMSSTNGSTTVTTSASIIINYTVALSTTYQELFVNLQLNEAGLGTVLDERHRTNGTIGCSRACLSWKKLVLVALFCLLIVITVVGNTLVILSVLTTRRLRTVTNCFVMSLAVADWLVGIFVMPPAVIVFVVESWQLGWILCDIWISLDVLLCTASILSLCAISVDRYLAVTRPLTYSKRRRSKRLALLMIFVVWLVALAITCPPILGWYDQDRRTLQSYECHYNQNKGYVVFSAMGSFFIPMTVMLYVYSKICCVLTSRQNRMTKTEATEKNCDIEVDNCTSDADTSPRQMVSGAYGGRHALSASHYPNGSSSNNTSHQTLYEFLSSSRTTPNVASRGTQSTTRNGSNASGMSKFSGATFELRPINTVQFSASQISLSESCASNVTTNATKVRLHGKRIPIRISSLKRETKTAQTLSMVVGGFIACWLPFFVYYLLMPFLPDDSKSDDLMEFLTWLGWINSAINPFIYAFYNVDFRVAFWRLTLRKFFKNKHNLTFYRS</sequence>
<organism evidence="15 16">
    <name type="scientific">Anopheles epiroticus</name>
    <dbReference type="NCBI Taxonomy" id="199890"/>
    <lineage>
        <taxon>Eukaryota</taxon>
        <taxon>Metazoa</taxon>
        <taxon>Ecdysozoa</taxon>
        <taxon>Arthropoda</taxon>
        <taxon>Hexapoda</taxon>
        <taxon>Insecta</taxon>
        <taxon>Pterygota</taxon>
        <taxon>Neoptera</taxon>
        <taxon>Endopterygota</taxon>
        <taxon>Diptera</taxon>
        <taxon>Nematocera</taxon>
        <taxon>Culicoidea</taxon>
        <taxon>Culicidae</taxon>
        <taxon>Anophelinae</taxon>
        <taxon>Anopheles</taxon>
    </lineage>
</organism>
<evidence type="ECO:0000256" key="12">
    <source>
        <dbReference type="SAM" id="MobiDB-lite"/>
    </source>
</evidence>
<keyword evidence="16" id="KW-1185">Reference proteome</keyword>
<feature type="transmembrane region" description="Helical" evidence="13">
    <location>
        <begin position="205"/>
        <end position="229"/>
    </location>
</feature>
<comment type="similarity">
    <text evidence="2 11">Belongs to the G-protein coupled receptor 1 family.</text>
</comment>
<dbReference type="PROSITE" id="PS50262">
    <property type="entry name" value="G_PROTEIN_RECEP_F1_2"/>
    <property type="match status" value="1"/>
</dbReference>
<evidence type="ECO:0000256" key="7">
    <source>
        <dbReference type="ARBA" id="ARBA00023136"/>
    </source>
</evidence>